<organism evidence="2 3">
    <name type="scientific">Streptomyces thermospinosisporus</name>
    <dbReference type="NCBI Taxonomy" id="161482"/>
    <lineage>
        <taxon>Bacteria</taxon>
        <taxon>Bacillati</taxon>
        <taxon>Actinomycetota</taxon>
        <taxon>Actinomycetes</taxon>
        <taxon>Kitasatosporales</taxon>
        <taxon>Streptomycetaceae</taxon>
        <taxon>Streptomyces</taxon>
    </lineage>
</organism>
<dbReference type="InterPro" id="IPR032710">
    <property type="entry name" value="NTF2-like_dom_sf"/>
</dbReference>
<sequence>MAEHPHAMLVRKGYGAFIEGDLEALRDLLSSDATHHVPGSGIISGDYKGRDAILDMYRRLGEETGGTFRVELGQIFVDGRGHAMSVHHAMGDRQGKHLDEDGGIVFRIVGDKITDLDECVADLDAANDFWA</sequence>
<feature type="domain" description="SnoaL-like" evidence="1">
    <location>
        <begin position="10"/>
        <end position="115"/>
    </location>
</feature>
<dbReference type="SUPFAM" id="SSF54427">
    <property type="entry name" value="NTF2-like"/>
    <property type="match status" value="1"/>
</dbReference>
<dbReference type="Pfam" id="PF12680">
    <property type="entry name" value="SnoaL_2"/>
    <property type="match status" value="1"/>
</dbReference>
<dbReference type="InterPro" id="IPR037401">
    <property type="entry name" value="SnoaL-like"/>
</dbReference>
<reference evidence="3" key="1">
    <citation type="journal article" date="2019" name="Int. J. Syst. Evol. Microbiol.">
        <title>The Global Catalogue of Microorganisms (GCM) 10K type strain sequencing project: providing services to taxonomists for standard genome sequencing and annotation.</title>
        <authorList>
            <consortium name="The Broad Institute Genomics Platform"/>
            <consortium name="The Broad Institute Genome Sequencing Center for Infectious Disease"/>
            <person name="Wu L."/>
            <person name="Ma J."/>
        </authorList>
    </citation>
    <scope>NUCLEOTIDE SEQUENCE [LARGE SCALE GENOMIC DNA]</scope>
    <source>
        <strain evidence="3">JCM 11756</strain>
    </source>
</reference>
<keyword evidence="3" id="KW-1185">Reference proteome</keyword>
<name>A0ABP4JVQ5_9ACTN</name>
<dbReference type="RefSeq" id="WP_344014938.1">
    <property type="nucleotide sequence ID" value="NZ_BAAAIZ010000069.1"/>
</dbReference>
<gene>
    <name evidence="2" type="ORF">GCM10009601_45250</name>
</gene>
<proteinExistence type="predicted"/>
<evidence type="ECO:0000259" key="1">
    <source>
        <dbReference type="Pfam" id="PF12680"/>
    </source>
</evidence>
<evidence type="ECO:0000313" key="3">
    <source>
        <dbReference type="Proteomes" id="UP001500973"/>
    </source>
</evidence>
<dbReference type="EMBL" id="BAAAIZ010000069">
    <property type="protein sequence ID" value="GAA1429578.1"/>
    <property type="molecule type" value="Genomic_DNA"/>
</dbReference>
<comment type="caution">
    <text evidence="2">The sequence shown here is derived from an EMBL/GenBank/DDBJ whole genome shotgun (WGS) entry which is preliminary data.</text>
</comment>
<accession>A0ABP4JVQ5</accession>
<protein>
    <submittedName>
        <fullName evidence="2">Nuclear transport factor 2 family protein</fullName>
    </submittedName>
</protein>
<evidence type="ECO:0000313" key="2">
    <source>
        <dbReference type="EMBL" id="GAA1429578.1"/>
    </source>
</evidence>
<dbReference type="Gene3D" id="3.10.450.50">
    <property type="match status" value="1"/>
</dbReference>
<dbReference type="Proteomes" id="UP001500973">
    <property type="component" value="Unassembled WGS sequence"/>
</dbReference>